<feature type="compositionally biased region" description="Polar residues" evidence="1">
    <location>
        <begin position="229"/>
        <end position="240"/>
    </location>
</feature>
<keyword evidence="4" id="KW-1185">Reference proteome</keyword>
<feature type="transmembrane region" description="Helical" evidence="2">
    <location>
        <begin position="194"/>
        <end position="214"/>
    </location>
</feature>
<sequence>MLGITIGGLCATWTLAGTWAALIHLPWQRSFTDRVGAHRQQMQPRLIVIAAWLCNLVLLVVLVRHEPALALQALCITGISVVGPMIAWQWSHQRIHRSELQPPERRSIRQILGIAFTVAVAIASFQLAERGLGRSISTTTLILTIAISWLLMLIVLLGRWWGVILFILPSGFAVRLAVVSLVDLRARDSEAQILRASGILIGFYFFATLLLFLMRSSGHRWFGSSNQSFTNRDSAASSNDIGEEPNIGAGE</sequence>
<accession>M5U1U7</accession>
<keyword evidence="2" id="KW-1133">Transmembrane helix</keyword>
<evidence type="ECO:0000256" key="2">
    <source>
        <dbReference type="SAM" id="Phobius"/>
    </source>
</evidence>
<feature type="transmembrane region" description="Helical" evidence="2">
    <location>
        <begin position="69"/>
        <end position="90"/>
    </location>
</feature>
<keyword evidence="2" id="KW-0812">Transmembrane</keyword>
<evidence type="ECO:0000313" key="3">
    <source>
        <dbReference type="EMBL" id="EMI55234.1"/>
    </source>
</evidence>
<dbReference type="OrthoDB" id="283388at2"/>
<name>M5U1U7_9BACT</name>
<dbReference type="RefSeq" id="WP_008680224.1">
    <property type="nucleotide sequence ID" value="NZ_ANOH01000223.1"/>
</dbReference>
<feature type="transmembrane region" description="Helical" evidence="2">
    <location>
        <begin position="134"/>
        <end position="156"/>
    </location>
</feature>
<reference evidence="3 4" key="1">
    <citation type="journal article" date="2013" name="Mar. Genomics">
        <title>Expression of sulfatases in Rhodopirellula baltica and the diversity of sulfatases in the genus Rhodopirellula.</title>
        <authorList>
            <person name="Wegner C.E."/>
            <person name="Richter-Heitmann T."/>
            <person name="Klindworth A."/>
            <person name="Klockow C."/>
            <person name="Richter M."/>
            <person name="Achstetter T."/>
            <person name="Glockner F.O."/>
            <person name="Harder J."/>
        </authorList>
    </citation>
    <scope>NUCLEOTIDE SEQUENCE [LARGE SCALE GENOMIC DNA]</scope>
    <source>
        <strain evidence="3 4">SM41</strain>
    </source>
</reference>
<keyword evidence="2" id="KW-0472">Membrane</keyword>
<dbReference type="EMBL" id="ANOH01000223">
    <property type="protein sequence ID" value="EMI55234.1"/>
    <property type="molecule type" value="Genomic_DNA"/>
</dbReference>
<evidence type="ECO:0000256" key="1">
    <source>
        <dbReference type="SAM" id="MobiDB-lite"/>
    </source>
</evidence>
<feature type="transmembrane region" description="Helical" evidence="2">
    <location>
        <begin position="111"/>
        <end position="128"/>
    </location>
</feature>
<gene>
    <name evidence="3" type="ORF">RSSM_03268</name>
</gene>
<feature type="region of interest" description="Disordered" evidence="1">
    <location>
        <begin position="229"/>
        <end position="251"/>
    </location>
</feature>
<comment type="caution">
    <text evidence="3">The sequence shown here is derived from an EMBL/GenBank/DDBJ whole genome shotgun (WGS) entry which is preliminary data.</text>
</comment>
<dbReference type="AlphaFoldDB" id="M5U1U7"/>
<feature type="transmembrane region" description="Helical" evidence="2">
    <location>
        <begin position="6"/>
        <end position="25"/>
    </location>
</feature>
<feature type="transmembrane region" description="Helical" evidence="2">
    <location>
        <begin position="46"/>
        <end position="63"/>
    </location>
</feature>
<feature type="transmembrane region" description="Helical" evidence="2">
    <location>
        <begin position="163"/>
        <end position="182"/>
    </location>
</feature>
<dbReference type="Proteomes" id="UP000011885">
    <property type="component" value="Unassembled WGS sequence"/>
</dbReference>
<evidence type="ECO:0000313" key="4">
    <source>
        <dbReference type="Proteomes" id="UP000011885"/>
    </source>
</evidence>
<proteinExistence type="predicted"/>
<organism evidence="3 4">
    <name type="scientific">Rhodopirellula sallentina SM41</name>
    <dbReference type="NCBI Taxonomy" id="1263870"/>
    <lineage>
        <taxon>Bacteria</taxon>
        <taxon>Pseudomonadati</taxon>
        <taxon>Planctomycetota</taxon>
        <taxon>Planctomycetia</taxon>
        <taxon>Pirellulales</taxon>
        <taxon>Pirellulaceae</taxon>
        <taxon>Rhodopirellula</taxon>
    </lineage>
</organism>
<protein>
    <submittedName>
        <fullName evidence="3">Putative membrane protein</fullName>
    </submittedName>
</protein>
<dbReference type="PATRIC" id="fig|1263870.3.peg.3472"/>